<keyword evidence="2" id="KW-1185">Reference proteome</keyword>
<evidence type="ECO:0000313" key="2">
    <source>
        <dbReference type="Proteomes" id="UP000054217"/>
    </source>
</evidence>
<dbReference type="EMBL" id="KN831969">
    <property type="protein sequence ID" value="KIO04801.1"/>
    <property type="molecule type" value="Genomic_DNA"/>
</dbReference>
<name>A0A0C3PA87_PISTI</name>
<dbReference type="Pfam" id="PF00400">
    <property type="entry name" value="WD40"/>
    <property type="match status" value="4"/>
</dbReference>
<dbReference type="OrthoDB" id="2658855at2759"/>
<protein>
    <submittedName>
        <fullName evidence="1">Uncharacterized protein</fullName>
    </submittedName>
</protein>
<reference evidence="2" key="2">
    <citation type="submission" date="2015-01" db="EMBL/GenBank/DDBJ databases">
        <title>Evolutionary Origins and Diversification of the Mycorrhizal Mutualists.</title>
        <authorList>
            <consortium name="DOE Joint Genome Institute"/>
            <consortium name="Mycorrhizal Genomics Consortium"/>
            <person name="Kohler A."/>
            <person name="Kuo A."/>
            <person name="Nagy L.G."/>
            <person name="Floudas D."/>
            <person name="Copeland A."/>
            <person name="Barry K.W."/>
            <person name="Cichocki N."/>
            <person name="Veneault-Fourrey C."/>
            <person name="LaButti K."/>
            <person name="Lindquist E.A."/>
            <person name="Lipzen A."/>
            <person name="Lundell T."/>
            <person name="Morin E."/>
            <person name="Murat C."/>
            <person name="Riley R."/>
            <person name="Ohm R."/>
            <person name="Sun H."/>
            <person name="Tunlid A."/>
            <person name="Henrissat B."/>
            <person name="Grigoriev I.V."/>
            <person name="Hibbett D.S."/>
            <person name="Martin F."/>
        </authorList>
    </citation>
    <scope>NUCLEOTIDE SEQUENCE [LARGE SCALE GENOMIC DNA]</scope>
    <source>
        <strain evidence="2">Marx 270</strain>
    </source>
</reference>
<dbReference type="InterPro" id="IPR015943">
    <property type="entry name" value="WD40/YVTN_repeat-like_dom_sf"/>
</dbReference>
<proteinExistence type="predicted"/>
<organism evidence="1 2">
    <name type="scientific">Pisolithus tinctorius Marx 270</name>
    <dbReference type="NCBI Taxonomy" id="870435"/>
    <lineage>
        <taxon>Eukaryota</taxon>
        <taxon>Fungi</taxon>
        <taxon>Dikarya</taxon>
        <taxon>Basidiomycota</taxon>
        <taxon>Agaricomycotina</taxon>
        <taxon>Agaricomycetes</taxon>
        <taxon>Agaricomycetidae</taxon>
        <taxon>Boletales</taxon>
        <taxon>Sclerodermatineae</taxon>
        <taxon>Pisolithaceae</taxon>
        <taxon>Pisolithus</taxon>
    </lineage>
</organism>
<dbReference type="InterPro" id="IPR011047">
    <property type="entry name" value="Quinoprotein_ADH-like_sf"/>
</dbReference>
<reference evidence="1 2" key="1">
    <citation type="submission" date="2014-04" db="EMBL/GenBank/DDBJ databases">
        <authorList>
            <consortium name="DOE Joint Genome Institute"/>
            <person name="Kuo A."/>
            <person name="Kohler A."/>
            <person name="Costa M.D."/>
            <person name="Nagy L.G."/>
            <person name="Floudas D."/>
            <person name="Copeland A."/>
            <person name="Barry K.W."/>
            <person name="Cichocki N."/>
            <person name="Veneault-Fourrey C."/>
            <person name="LaButti K."/>
            <person name="Lindquist E.A."/>
            <person name="Lipzen A."/>
            <person name="Lundell T."/>
            <person name="Morin E."/>
            <person name="Murat C."/>
            <person name="Sun H."/>
            <person name="Tunlid A."/>
            <person name="Henrissat B."/>
            <person name="Grigoriev I.V."/>
            <person name="Hibbett D.S."/>
            <person name="Martin F."/>
            <person name="Nordberg H.P."/>
            <person name="Cantor M.N."/>
            <person name="Hua S.X."/>
        </authorList>
    </citation>
    <scope>NUCLEOTIDE SEQUENCE [LARGE SCALE GENOMIC DNA]</scope>
    <source>
        <strain evidence="1 2">Marx 270</strain>
    </source>
</reference>
<gene>
    <name evidence="1" type="ORF">M404DRAFT_142102</name>
</gene>
<evidence type="ECO:0000313" key="1">
    <source>
        <dbReference type="EMBL" id="KIO04801.1"/>
    </source>
</evidence>
<dbReference type="Gene3D" id="2.130.10.10">
    <property type="entry name" value="YVTN repeat-like/Quinoprotein amine dehydrogenase"/>
    <property type="match status" value="2"/>
</dbReference>
<accession>A0A0C3PA87</accession>
<dbReference type="AlphaFoldDB" id="A0A0C3PA87"/>
<dbReference type="InterPro" id="IPR001680">
    <property type="entry name" value="WD40_rpt"/>
</dbReference>
<dbReference type="Proteomes" id="UP000054217">
    <property type="component" value="Unassembled WGS sequence"/>
</dbReference>
<dbReference type="SMART" id="SM00320">
    <property type="entry name" value="WD40"/>
    <property type="match status" value="4"/>
</dbReference>
<dbReference type="SUPFAM" id="SSF50998">
    <property type="entry name" value="Quinoprotein alcohol dehydrogenase-like"/>
    <property type="match status" value="1"/>
</dbReference>
<dbReference type="HOGENOM" id="CLU_028047_0_0_1"/>
<sequence length="226" mass="24452">VYAVAFAGESQVVGGCWNGKIRRWKIEDGQQQGPTMKADNSVYSAVVSQDGRWIVSGAGGNAILWNAATHEKVREFTEHGNTVMGVDISSDGSRLATADYNNVQMFSIPSGDRLLPPLPHPNVSDVKFSPDGTRFATASEIRGSSVSLWDRMSHTQISSLITHTKAVKCVALSPSGRYLACGNGNNVTIYDLRDILSLEYFSHSVSVHSLMKLASLTIIMLFSCPA</sequence>
<feature type="non-terminal residue" evidence="1">
    <location>
        <position position="1"/>
    </location>
</feature>
<dbReference type="PANTHER" id="PTHR19879:SF9">
    <property type="entry name" value="TRANSCRIPTION INITIATION FACTOR TFIID SUBUNIT 5"/>
    <property type="match status" value="1"/>
</dbReference>
<dbReference type="PANTHER" id="PTHR19879">
    <property type="entry name" value="TRANSCRIPTION INITIATION FACTOR TFIID"/>
    <property type="match status" value="1"/>
</dbReference>
<dbReference type="STRING" id="870435.A0A0C3PA87"/>
<dbReference type="InParanoid" id="A0A0C3PA87"/>